<keyword evidence="4 7" id="KW-0812">Transmembrane</keyword>
<dbReference type="SUPFAM" id="SSF161098">
    <property type="entry name" value="MetI-like"/>
    <property type="match status" value="1"/>
</dbReference>
<evidence type="ECO:0000256" key="7">
    <source>
        <dbReference type="RuleBase" id="RU363032"/>
    </source>
</evidence>
<keyword evidence="6 7" id="KW-0472">Membrane</keyword>
<proteinExistence type="inferred from homology"/>
<feature type="transmembrane region" description="Helical" evidence="7">
    <location>
        <begin position="145"/>
        <end position="165"/>
    </location>
</feature>
<evidence type="ECO:0000256" key="1">
    <source>
        <dbReference type="ARBA" id="ARBA00004651"/>
    </source>
</evidence>
<dbReference type="GO" id="GO:0005886">
    <property type="term" value="C:plasma membrane"/>
    <property type="evidence" value="ECO:0007669"/>
    <property type="project" value="UniProtKB-SubCell"/>
</dbReference>
<evidence type="ECO:0000259" key="8">
    <source>
        <dbReference type="PROSITE" id="PS50928"/>
    </source>
</evidence>
<feature type="transmembrane region" description="Helical" evidence="7">
    <location>
        <begin position="111"/>
        <end position="133"/>
    </location>
</feature>
<evidence type="ECO:0000313" key="9">
    <source>
        <dbReference type="EMBL" id="KUK79749.1"/>
    </source>
</evidence>
<protein>
    <submittedName>
        <fullName evidence="9">ABC-type sugar transport system, permease component</fullName>
    </submittedName>
</protein>
<dbReference type="AlphaFoldDB" id="A0A117M1Y2"/>
<organism evidence="9 10">
    <name type="scientific">Mesotoga prima</name>
    <dbReference type="NCBI Taxonomy" id="1184387"/>
    <lineage>
        <taxon>Bacteria</taxon>
        <taxon>Thermotogati</taxon>
        <taxon>Thermotogota</taxon>
        <taxon>Thermotogae</taxon>
        <taxon>Kosmotogales</taxon>
        <taxon>Kosmotogaceae</taxon>
        <taxon>Mesotoga</taxon>
    </lineage>
</organism>
<dbReference type="PROSITE" id="PS50928">
    <property type="entry name" value="ABC_TM1"/>
    <property type="match status" value="1"/>
</dbReference>
<dbReference type="PANTHER" id="PTHR43744">
    <property type="entry name" value="ABC TRANSPORTER PERMEASE PROTEIN MG189-RELATED-RELATED"/>
    <property type="match status" value="1"/>
</dbReference>
<feature type="transmembrane region" description="Helical" evidence="7">
    <location>
        <begin position="80"/>
        <end position="102"/>
    </location>
</feature>
<feature type="transmembrane region" description="Helical" evidence="7">
    <location>
        <begin position="186"/>
        <end position="209"/>
    </location>
</feature>
<keyword evidence="5 7" id="KW-1133">Transmembrane helix</keyword>
<keyword evidence="2 7" id="KW-0813">Transport</keyword>
<keyword evidence="3" id="KW-1003">Cell membrane</keyword>
<comment type="subcellular location">
    <subcellularLocation>
        <location evidence="1 7">Cell membrane</location>
        <topology evidence="1 7">Multi-pass membrane protein</topology>
    </subcellularLocation>
</comment>
<dbReference type="CDD" id="cd06261">
    <property type="entry name" value="TM_PBP2"/>
    <property type="match status" value="1"/>
</dbReference>
<name>A0A117M1Y2_9BACT</name>
<comment type="similarity">
    <text evidence="7">Belongs to the binding-protein-dependent transport system permease family.</text>
</comment>
<evidence type="ECO:0000256" key="5">
    <source>
        <dbReference type="ARBA" id="ARBA00022989"/>
    </source>
</evidence>
<feature type="transmembrane region" description="Helical" evidence="7">
    <location>
        <begin position="244"/>
        <end position="265"/>
    </location>
</feature>
<dbReference type="Proteomes" id="UP000054092">
    <property type="component" value="Unassembled WGS sequence"/>
</dbReference>
<feature type="transmembrane region" description="Helical" evidence="7">
    <location>
        <begin position="12"/>
        <end position="32"/>
    </location>
</feature>
<dbReference type="InterPro" id="IPR000515">
    <property type="entry name" value="MetI-like"/>
</dbReference>
<sequence length="280" mass="31498">MKKRSPWKTLVLFAILGIISLFFLIPLIWVIASALRPASPLYEYANPLTWRTFVPTNPTLENFVHIFVNLNFGRALMNSLLVSVSTILLTILVASMAGFALAKFEFRGKAVLFTIVLITFMVPFESIVIPLYILIKQLRIDNTYWALILPGVANGLAIFLFRQFFSEVPSEIMEAARIDGASWFRIYWKIAIPLSVPAIVTVIVMVFMFQWNSLFWPLVATHSSRFEVVQVAIAAHRSTENTSWANLFSSAIAGSLPPVILFLFLQKYFVRGISGTGLKG</sequence>
<gene>
    <name evidence="9" type="ORF">XD94_1303</name>
</gene>
<evidence type="ECO:0000256" key="4">
    <source>
        <dbReference type="ARBA" id="ARBA00022692"/>
    </source>
</evidence>
<dbReference type="Gene3D" id="1.10.3720.10">
    <property type="entry name" value="MetI-like"/>
    <property type="match status" value="1"/>
</dbReference>
<dbReference type="InterPro" id="IPR035906">
    <property type="entry name" value="MetI-like_sf"/>
</dbReference>
<keyword evidence="9" id="KW-0762">Sugar transport</keyword>
<reference evidence="10" key="1">
    <citation type="journal article" date="2015" name="MBio">
        <title>Genome-Resolved Metagenomic Analysis Reveals Roles for Candidate Phyla and Other Microbial Community Members in Biogeochemical Transformations in Oil Reservoirs.</title>
        <authorList>
            <person name="Hu P."/>
            <person name="Tom L."/>
            <person name="Singh A."/>
            <person name="Thomas B.C."/>
            <person name="Baker B.J."/>
            <person name="Piceno Y.M."/>
            <person name="Andersen G.L."/>
            <person name="Banfield J.F."/>
        </authorList>
    </citation>
    <scope>NUCLEOTIDE SEQUENCE [LARGE SCALE GENOMIC DNA]</scope>
</reference>
<evidence type="ECO:0000256" key="2">
    <source>
        <dbReference type="ARBA" id="ARBA00022448"/>
    </source>
</evidence>
<dbReference type="PATRIC" id="fig|1184387.3.peg.1760"/>
<dbReference type="EMBL" id="LGGP01000242">
    <property type="protein sequence ID" value="KUK79749.1"/>
    <property type="molecule type" value="Genomic_DNA"/>
</dbReference>
<dbReference type="PANTHER" id="PTHR43744:SF8">
    <property type="entry name" value="SN-GLYCEROL-3-PHOSPHATE TRANSPORT SYSTEM PERMEASE PROTEIN UGPE"/>
    <property type="match status" value="1"/>
</dbReference>
<accession>A0A117M1Y2</accession>
<evidence type="ECO:0000256" key="6">
    <source>
        <dbReference type="ARBA" id="ARBA00023136"/>
    </source>
</evidence>
<evidence type="ECO:0000313" key="10">
    <source>
        <dbReference type="Proteomes" id="UP000054092"/>
    </source>
</evidence>
<dbReference type="Pfam" id="PF00528">
    <property type="entry name" value="BPD_transp_1"/>
    <property type="match status" value="1"/>
</dbReference>
<dbReference type="GO" id="GO:0055085">
    <property type="term" value="P:transmembrane transport"/>
    <property type="evidence" value="ECO:0007669"/>
    <property type="project" value="InterPro"/>
</dbReference>
<evidence type="ECO:0000256" key="3">
    <source>
        <dbReference type="ARBA" id="ARBA00022475"/>
    </source>
</evidence>
<feature type="domain" description="ABC transmembrane type-1" evidence="8">
    <location>
        <begin position="76"/>
        <end position="265"/>
    </location>
</feature>
<comment type="caution">
    <text evidence="9">The sequence shown here is derived from an EMBL/GenBank/DDBJ whole genome shotgun (WGS) entry which is preliminary data.</text>
</comment>